<sequence>MKEHNIKLTAAEIGTLWSNYMQESSTIPMLKYFSKKVEDSEIKPLIDKVLKISMEHLDKLESFFKQENFPVPVGFSEKDVNLDAPRLFSDTFMLYFIRNMGKAGIAAHGMSFSFTAREDIRELFLKCLQEATEIEDEAKNIMLSKGVFVRPPYLSSPQSVSFVEKESFLRGWFGERRTLTAEEISHIFMNYQNNIYGRALLIGFSQIAQDKKVKEYFLRGIDLAGNILETLKLLFEESSLPSPMTWDTEVTDSTTYVFSDKLMLFNSTALNAISLGNMGGSVALSMRRDLSTKYLNKMAKIGLYAEDGLELMINNRWFERPPQAIDRAHLVENN</sequence>
<protein>
    <submittedName>
        <fullName evidence="1">DUF3231 family protein</fullName>
    </submittedName>
</protein>
<keyword evidence="2" id="KW-1185">Reference proteome</keyword>
<comment type="caution">
    <text evidence="1">The sequence shown here is derived from an EMBL/GenBank/DDBJ whole genome shotgun (WGS) entry which is preliminary data.</text>
</comment>
<name>A0A940WSV4_9BACI</name>
<dbReference type="InterPro" id="IPR021617">
    <property type="entry name" value="DUF3231"/>
</dbReference>
<dbReference type="Gene3D" id="1.20.1260.10">
    <property type="match status" value="2"/>
</dbReference>
<accession>A0A940WSV4</accession>
<evidence type="ECO:0000313" key="1">
    <source>
        <dbReference type="EMBL" id="MBP3949563.1"/>
    </source>
</evidence>
<organism evidence="1 2">
    <name type="scientific">Halalkalibacter suaedae</name>
    <dbReference type="NCBI Taxonomy" id="2822140"/>
    <lineage>
        <taxon>Bacteria</taxon>
        <taxon>Bacillati</taxon>
        <taxon>Bacillota</taxon>
        <taxon>Bacilli</taxon>
        <taxon>Bacillales</taxon>
        <taxon>Bacillaceae</taxon>
        <taxon>Halalkalibacter</taxon>
    </lineage>
</organism>
<dbReference type="EMBL" id="JAGKSQ010000001">
    <property type="protein sequence ID" value="MBP3949563.1"/>
    <property type="molecule type" value="Genomic_DNA"/>
</dbReference>
<proteinExistence type="predicted"/>
<dbReference type="Pfam" id="PF11553">
    <property type="entry name" value="DUF3231"/>
    <property type="match status" value="2"/>
</dbReference>
<reference evidence="1" key="1">
    <citation type="submission" date="2021-03" db="EMBL/GenBank/DDBJ databases">
        <title>Bacillus suaedae sp. nov., isolated from Suaeda aralocaspica.</title>
        <authorList>
            <person name="Lei R.F.R."/>
        </authorList>
    </citation>
    <scope>NUCLEOTIDE SEQUENCE</scope>
    <source>
        <strain evidence="1">YZJH907-2</strain>
    </source>
</reference>
<evidence type="ECO:0000313" key="2">
    <source>
        <dbReference type="Proteomes" id="UP000678228"/>
    </source>
</evidence>
<dbReference type="InterPro" id="IPR012347">
    <property type="entry name" value="Ferritin-like"/>
</dbReference>
<dbReference type="RefSeq" id="WP_210594947.1">
    <property type="nucleotide sequence ID" value="NZ_JAGKSQ010000001.1"/>
</dbReference>
<dbReference type="AlphaFoldDB" id="A0A940WSV4"/>
<gene>
    <name evidence="1" type="ORF">J7W16_00360</name>
</gene>
<dbReference type="Proteomes" id="UP000678228">
    <property type="component" value="Unassembled WGS sequence"/>
</dbReference>